<sequence length="966" mass="101421">MTPSLSSAQKLLVISPHPDDDVITSAGIIHAAVARGDDVKVVYMTNGDLFGGATKGYLRQQETVSSVAQLGLTESNLIFLGYPDGALDILHADYQTPGSVYTSTHGISQTYANRGLGSTDYHNYAFGAHATYNAPNVVADLVRVLETYQPGQIFVTAEEDTHLDHAYSYRFLKDALDQLAATTPAYLPSIYKTLVHVEGEQAPQSGWAEADLQAFTPEPPNMNLLPALEWLNRVSVNVAEQLQDPDFFDNLKVRALYSHESQGGQEPQGYLQSFVHKDEFFWVEQAHGTNQPPHVEAGADQTVVAGTTVTLSGAASTDPDGDPLQYSWRQASGPAVQITGADTLSPSFVAPAVTRETVLRFELKISDGTFVSATDSLLVTTTPGGSVVVSNIAGQATATASSANTADGQLAARAVDGFVDGYPNDSSKEWSTDGEGEGAWLQLTWPEAKLIEEVILHDRPNLDDHALAGTLTFGDGTTIPFTALDNLGGGTSIQGFAPVTTDSLRVTFDQVAATTASIGLAEIEVFGRKAPTPNIAALATVSASTQDAGTGQLAIKAVDGVADGYPGDFTKEWATLGEGVGAWLRLKWPSAKLISEVTLFDRPNLDDHVLAATLHFGDGTTIPVPALNNAGAATTISGFAPVTTDSLKITFDQVATTTASIGLAEIEVLGTEPPPNPNVAPQATVSASSQNTGTDQLAVKAIDGVADGYPGDYTKEWATLGEGSGAWLKLSWPTAKIIDQVKLFDRPNADDHVLAATLEFGDGTTILVTALDNGGAAKIIKDFTPVTTDSLKITFDQVATTTASVGLAEVQVLGIDSPTSPNIARAATVTASSQNVGTDQLAVKAIDGVADGYPGDHTKEWATQGEGTGAWLELTWPTAKVIDEVKLFDRPNLNDQVLAATLLFGDGTIVPVTALDNGGAAKTISGFAPVTTDSLRITFDQVAATTSNIGLAEIQVLGTDPQTLLV</sequence>
<dbReference type="EMBL" id="UXAT02000054">
    <property type="protein sequence ID" value="VUX48009.1"/>
    <property type="molecule type" value="Genomic_DNA"/>
</dbReference>
<dbReference type="InterPro" id="IPR024078">
    <property type="entry name" value="LmbE-like_dom_sf"/>
</dbReference>
<dbReference type="Pfam" id="PF24135">
    <property type="entry name" value="DUF7402"/>
    <property type="match status" value="4"/>
</dbReference>
<dbReference type="Gene3D" id="2.60.40.10">
    <property type="entry name" value="Immunoglobulins"/>
    <property type="match status" value="1"/>
</dbReference>
<dbReference type="SUPFAM" id="SSF49785">
    <property type="entry name" value="Galactose-binding domain-like"/>
    <property type="match status" value="4"/>
</dbReference>
<dbReference type="SUPFAM" id="SSF102588">
    <property type="entry name" value="LmbE-like"/>
    <property type="match status" value="1"/>
</dbReference>
<dbReference type="InterPro" id="IPR013783">
    <property type="entry name" value="Ig-like_fold"/>
</dbReference>
<evidence type="ECO:0000313" key="3">
    <source>
        <dbReference type="Proteomes" id="UP000326641"/>
    </source>
</evidence>
<dbReference type="PANTHER" id="PTHR12993:SF11">
    <property type="entry name" value="N-ACETYLGLUCOSAMINYL-PHOSPHATIDYLINOSITOL DE-N-ACETYLASE"/>
    <property type="match status" value="1"/>
</dbReference>
<evidence type="ECO:0000313" key="2">
    <source>
        <dbReference type="EMBL" id="VUX48009.1"/>
    </source>
</evidence>
<evidence type="ECO:0000259" key="1">
    <source>
        <dbReference type="Pfam" id="PF24135"/>
    </source>
</evidence>
<feature type="domain" description="DUF7402" evidence="1">
    <location>
        <begin position="391"/>
        <end position="526"/>
    </location>
</feature>
<dbReference type="Pfam" id="PF22352">
    <property type="entry name" value="K319L-like_PKD"/>
    <property type="match status" value="1"/>
</dbReference>
<name>A0A564WIT4_9PROT</name>
<dbReference type="InterPro" id="IPR055826">
    <property type="entry name" value="DUF7402"/>
</dbReference>
<accession>A0A564WIT4</accession>
<feature type="domain" description="DUF7402" evidence="1">
    <location>
        <begin position="822"/>
        <end position="956"/>
    </location>
</feature>
<protein>
    <recommendedName>
        <fullName evidence="1">DUF7402 domain-containing protein</fullName>
    </recommendedName>
</protein>
<dbReference type="Gene3D" id="2.60.120.260">
    <property type="entry name" value="Galactose-binding domain-like"/>
    <property type="match status" value="4"/>
</dbReference>
<dbReference type="InterPro" id="IPR008979">
    <property type="entry name" value="Galactose-bd-like_sf"/>
</dbReference>
<feature type="domain" description="DUF7402" evidence="1">
    <location>
        <begin position="534"/>
        <end position="668"/>
    </location>
</feature>
<reference evidence="2" key="1">
    <citation type="submission" date="2018-11" db="EMBL/GenBank/DDBJ databases">
        <authorList>
            <person name="Onetto C."/>
        </authorList>
    </citation>
    <scope>NUCLEOTIDE SEQUENCE [LARGE SCALE GENOMIC DNA]</scope>
</reference>
<dbReference type="PANTHER" id="PTHR12993">
    <property type="entry name" value="N-ACETYLGLUCOSAMINYL-PHOSPHATIDYLINOSITOL DE-N-ACETYLASE-RELATED"/>
    <property type="match status" value="1"/>
</dbReference>
<dbReference type="AlphaFoldDB" id="A0A564WIT4"/>
<proteinExistence type="predicted"/>
<comment type="caution">
    <text evidence="2">The sequence shown here is derived from an EMBL/GenBank/DDBJ whole genome shotgun (WGS) entry which is preliminary data.</text>
</comment>
<gene>
    <name evidence="2" type="ORF">DF3PA_90026</name>
</gene>
<feature type="domain" description="DUF7402" evidence="1">
    <location>
        <begin position="678"/>
        <end position="812"/>
    </location>
</feature>
<dbReference type="InterPro" id="IPR003737">
    <property type="entry name" value="GlcNAc_PI_deacetylase-related"/>
</dbReference>
<dbReference type="Pfam" id="PF02585">
    <property type="entry name" value="PIG-L"/>
    <property type="match status" value="1"/>
</dbReference>
<organism evidence="2 3">
    <name type="scientific">Candidatus Defluviicoccus seviourii</name>
    <dbReference type="NCBI Taxonomy" id="2565273"/>
    <lineage>
        <taxon>Bacteria</taxon>
        <taxon>Pseudomonadati</taxon>
        <taxon>Pseudomonadota</taxon>
        <taxon>Alphaproteobacteria</taxon>
        <taxon>Rhodospirillales</taxon>
        <taxon>Rhodospirillaceae</taxon>
        <taxon>Defluviicoccus</taxon>
    </lineage>
</organism>
<dbReference type="Proteomes" id="UP000326641">
    <property type="component" value="Unassembled WGS sequence"/>
</dbReference>
<dbReference type="GO" id="GO:0016811">
    <property type="term" value="F:hydrolase activity, acting on carbon-nitrogen (but not peptide) bonds, in linear amides"/>
    <property type="evidence" value="ECO:0007669"/>
    <property type="project" value="TreeGrafter"/>
</dbReference>
<keyword evidence="3" id="KW-1185">Reference proteome</keyword>
<dbReference type="Gene3D" id="3.40.50.10320">
    <property type="entry name" value="LmbE-like"/>
    <property type="match status" value="1"/>
</dbReference>